<proteinExistence type="predicted"/>
<feature type="transmembrane region" description="Helical" evidence="2">
    <location>
        <begin position="98"/>
        <end position="118"/>
    </location>
</feature>
<protein>
    <recommendedName>
        <fullName evidence="5">DUF4190 domain-containing protein</fullName>
    </recommendedName>
</protein>
<evidence type="ECO:0000313" key="3">
    <source>
        <dbReference type="EMBL" id="MBP1935419.1"/>
    </source>
</evidence>
<organism evidence="3 4">
    <name type="scientific">Paenibacillus sediminis</name>
    <dbReference type="NCBI Taxonomy" id="664909"/>
    <lineage>
        <taxon>Bacteria</taxon>
        <taxon>Bacillati</taxon>
        <taxon>Bacillota</taxon>
        <taxon>Bacilli</taxon>
        <taxon>Bacillales</taxon>
        <taxon>Paenibacillaceae</taxon>
        <taxon>Paenibacillus</taxon>
    </lineage>
</organism>
<dbReference type="Proteomes" id="UP001519273">
    <property type="component" value="Unassembled WGS sequence"/>
</dbReference>
<feature type="region of interest" description="Disordered" evidence="1">
    <location>
        <begin position="1"/>
        <end position="23"/>
    </location>
</feature>
<dbReference type="InterPro" id="IPR055338">
    <property type="entry name" value="YqfX-like"/>
</dbReference>
<evidence type="ECO:0000313" key="4">
    <source>
        <dbReference type="Proteomes" id="UP001519273"/>
    </source>
</evidence>
<evidence type="ECO:0008006" key="5">
    <source>
        <dbReference type="Google" id="ProtNLM"/>
    </source>
</evidence>
<feature type="transmembrane region" description="Helical" evidence="2">
    <location>
        <begin position="59"/>
        <end position="86"/>
    </location>
</feature>
<keyword evidence="2" id="KW-0812">Transmembrane</keyword>
<keyword evidence="2" id="KW-0472">Membrane</keyword>
<dbReference type="PANTHER" id="PTHR40040">
    <property type="entry name" value="SMALL HYDROPHOBIC PROTEIN-RELATED"/>
    <property type="match status" value="1"/>
</dbReference>
<reference evidence="3 4" key="1">
    <citation type="submission" date="2021-03" db="EMBL/GenBank/DDBJ databases">
        <title>Genomic Encyclopedia of Type Strains, Phase IV (KMG-IV): sequencing the most valuable type-strain genomes for metagenomic binning, comparative biology and taxonomic classification.</title>
        <authorList>
            <person name="Goeker M."/>
        </authorList>
    </citation>
    <scope>NUCLEOTIDE SEQUENCE [LARGE SCALE GENOMIC DNA]</scope>
    <source>
        <strain evidence="3 4">DSM 23491</strain>
    </source>
</reference>
<name>A0ABS4GYR7_9BACL</name>
<gene>
    <name evidence="3" type="ORF">J2Z20_000280</name>
</gene>
<comment type="caution">
    <text evidence="3">The sequence shown here is derived from an EMBL/GenBank/DDBJ whole genome shotgun (WGS) entry which is preliminary data.</text>
</comment>
<accession>A0ABS4GYR7</accession>
<dbReference type="EMBL" id="JAGGKP010000001">
    <property type="protein sequence ID" value="MBP1935419.1"/>
    <property type="molecule type" value="Genomic_DNA"/>
</dbReference>
<dbReference type="RefSeq" id="WP_209844650.1">
    <property type="nucleotide sequence ID" value="NZ_CBCRVE010000001.1"/>
</dbReference>
<dbReference type="PANTHER" id="PTHR40040:SF1">
    <property type="entry name" value="MEMBRANE PROTEIN"/>
    <property type="match status" value="1"/>
</dbReference>
<evidence type="ECO:0000256" key="2">
    <source>
        <dbReference type="SAM" id="Phobius"/>
    </source>
</evidence>
<keyword evidence="2" id="KW-1133">Transmembrane helix</keyword>
<evidence type="ECO:0000256" key="1">
    <source>
        <dbReference type="SAM" id="MobiDB-lite"/>
    </source>
</evidence>
<keyword evidence="4" id="KW-1185">Reference proteome</keyword>
<sequence>MSEEHNEHEERDNPKNDRIDYPRKEHREEYGAEIAAPVEHREVADTEERDVGRGIVAGYIGLAIGILSLFMWSIVLGPVAAALGYYAYSEGYRSTGAWSIGLGIVATLSYFFLVPFVGG</sequence>